<feature type="transmembrane region" description="Helical" evidence="1">
    <location>
        <begin position="12"/>
        <end position="33"/>
    </location>
</feature>
<keyword evidence="1" id="KW-1133">Transmembrane helix</keyword>
<keyword evidence="1" id="KW-0472">Membrane</keyword>
<feature type="transmembrane region" description="Helical" evidence="1">
    <location>
        <begin position="186"/>
        <end position="209"/>
    </location>
</feature>
<evidence type="ECO:0000256" key="1">
    <source>
        <dbReference type="SAM" id="Phobius"/>
    </source>
</evidence>
<gene>
    <name evidence="3" type="ORF">QO019_005778</name>
</gene>
<dbReference type="InterPro" id="IPR012867">
    <property type="entry name" value="DUF1648"/>
</dbReference>
<evidence type="ECO:0000313" key="4">
    <source>
        <dbReference type="Proteomes" id="UP001236795"/>
    </source>
</evidence>
<feature type="domain" description="DUF1648" evidence="2">
    <location>
        <begin position="22"/>
        <end position="67"/>
    </location>
</feature>
<feature type="transmembrane region" description="Helical" evidence="1">
    <location>
        <begin position="215"/>
        <end position="232"/>
    </location>
</feature>
<evidence type="ECO:0000259" key="2">
    <source>
        <dbReference type="Pfam" id="PF07853"/>
    </source>
</evidence>
<keyword evidence="1" id="KW-0812">Transmembrane</keyword>
<proteinExistence type="predicted"/>
<dbReference type="EMBL" id="JAUSWC010000026">
    <property type="protein sequence ID" value="MDQ0490894.1"/>
    <property type="molecule type" value="Genomic_DNA"/>
</dbReference>
<comment type="caution">
    <text evidence="3">The sequence shown here is derived from an EMBL/GenBank/DDBJ whole genome shotgun (WGS) entry which is preliminary data.</text>
</comment>
<name>A0ABU0KND9_9ACTN</name>
<feature type="transmembrane region" description="Helical" evidence="1">
    <location>
        <begin position="131"/>
        <end position="149"/>
    </location>
</feature>
<keyword evidence="4" id="KW-1185">Reference proteome</keyword>
<dbReference type="Pfam" id="PF07853">
    <property type="entry name" value="DUF1648"/>
    <property type="match status" value="1"/>
</dbReference>
<accession>A0ABU0KND9</accession>
<sequence length="331" mass="34482">MTERTARGNATTWGATAWVVGVLVLLVVFPLTARDRLPDRLATHWGASGEPDDSMPFWAATLLPALIWLLIAAVAVLGLWRARRSTGTALASAPGWAGITLGFTGVTLLGAQASIVRANLDRTDWRDAGSVTGWVIATLVGATVVAVAAQWAGRRARLTVPPPSGPAMEIPKGQRFVWLSRTSNRWLHLLAAVTGILTLAATAGAVAGLGGGLEGTVGAASFALATVALLACSSVQARVTEKGLEIAFGPLGWPARRWPADTIASAWAEHRTAGQVGGWGYRLSGLGTTVMLRGGECLVIRTVKGKDFAVSVDDAERGAALLNSLIGQRAK</sequence>
<feature type="transmembrane region" description="Helical" evidence="1">
    <location>
        <begin position="57"/>
        <end position="80"/>
    </location>
</feature>
<reference evidence="3 4" key="1">
    <citation type="submission" date="2023-07" db="EMBL/GenBank/DDBJ databases">
        <title>Genomic Encyclopedia of Type Strains, Phase IV (KMG-IV): sequencing the most valuable type-strain genomes for metagenomic binning, comparative biology and taxonomic classification.</title>
        <authorList>
            <person name="Goeker M."/>
        </authorList>
    </citation>
    <scope>NUCLEOTIDE SEQUENCE [LARGE SCALE GENOMIC DNA]</scope>
    <source>
        <strain evidence="3 4">DSM 40573</strain>
    </source>
</reference>
<feature type="transmembrane region" description="Helical" evidence="1">
    <location>
        <begin position="87"/>
        <end position="111"/>
    </location>
</feature>
<evidence type="ECO:0000313" key="3">
    <source>
        <dbReference type="EMBL" id="MDQ0490894.1"/>
    </source>
</evidence>
<protein>
    <submittedName>
        <fullName evidence="3">Membrane protein</fullName>
    </submittedName>
</protein>
<dbReference type="Proteomes" id="UP001236795">
    <property type="component" value="Unassembled WGS sequence"/>
</dbReference>
<organism evidence="3 4">
    <name type="scientific">Streptomyces thermodiastaticus</name>
    <dbReference type="NCBI Taxonomy" id="44061"/>
    <lineage>
        <taxon>Bacteria</taxon>
        <taxon>Bacillati</taxon>
        <taxon>Actinomycetota</taxon>
        <taxon>Actinomycetes</taxon>
        <taxon>Kitasatosporales</taxon>
        <taxon>Streptomycetaceae</taxon>
        <taxon>Streptomyces</taxon>
    </lineage>
</organism>
<dbReference type="RefSeq" id="WP_337590622.1">
    <property type="nucleotide sequence ID" value="NZ_JAUSWC010000026.1"/>
</dbReference>